<dbReference type="Gene3D" id="2.60.40.2000">
    <property type="match status" value="1"/>
</dbReference>
<dbReference type="InterPro" id="IPR038705">
    <property type="entry name" value="YabP_sf"/>
</dbReference>
<dbReference type="STRING" id="370438.PTH_0124"/>
<evidence type="ECO:0000313" key="2">
    <source>
        <dbReference type="Proteomes" id="UP000006556"/>
    </source>
</evidence>
<dbReference type="Pfam" id="PF07873">
    <property type="entry name" value="YabP"/>
    <property type="match status" value="1"/>
</dbReference>
<dbReference type="EMBL" id="AP009389">
    <property type="protein sequence ID" value="BAF58305.1"/>
    <property type="molecule type" value="Genomic_DNA"/>
</dbReference>
<dbReference type="KEGG" id="pth:PTH_0124"/>
<dbReference type="NCBIfam" id="TIGR02892">
    <property type="entry name" value="spore_yabP"/>
    <property type="match status" value="1"/>
</dbReference>
<protein>
    <recommendedName>
        <fullName evidence="3">Sporulation protein YabP</fullName>
    </recommendedName>
</protein>
<dbReference type="AlphaFoldDB" id="A5D644"/>
<name>A5D644_PELTS</name>
<accession>A5D644</accession>
<evidence type="ECO:0008006" key="3">
    <source>
        <dbReference type="Google" id="ProtNLM"/>
    </source>
</evidence>
<dbReference type="eggNOG" id="ENOG5032YWW">
    <property type="taxonomic scope" value="Bacteria"/>
</dbReference>
<proteinExistence type="predicted"/>
<dbReference type="HOGENOM" id="CLU_168343_2_0_9"/>
<dbReference type="InterPro" id="IPR022476">
    <property type="entry name" value="Spore_YabP/YqfC"/>
</dbReference>
<keyword evidence="2" id="KW-1185">Reference proteome</keyword>
<dbReference type="Proteomes" id="UP000006556">
    <property type="component" value="Chromosome"/>
</dbReference>
<sequence>MVEQAAHSISINGRKQLVLEGVRHVGSFDESEIVLETSMGALILKGEGLHITHLNLETGSFAAEGFFNSVQYVESREKGKGKSLLKRILK</sequence>
<dbReference type="GO" id="GO:0030435">
    <property type="term" value="P:sporulation resulting in formation of a cellular spore"/>
    <property type="evidence" value="ECO:0007669"/>
    <property type="project" value="InterPro"/>
</dbReference>
<dbReference type="InterPro" id="IPR012504">
    <property type="entry name" value="Spore_YabP"/>
</dbReference>
<reference evidence="2" key="1">
    <citation type="journal article" date="2008" name="Genome Res.">
        <title>The genome of Pelotomaculum thermopropionicum reveals niche-associated evolution in anaerobic microbiota.</title>
        <authorList>
            <person name="Kosaka T."/>
            <person name="Kato S."/>
            <person name="Shimoyama T."/>
            <person name="Ishii S."/>
            <person name="Abe T."/>
            <person name="Watanabe K."/>
        </authorList>
    </citation>
    <scope>NUCLEOTIDE SEQUENCE [LARGE SCALE GENOMIC DNA]</scope>
    <source>
        <strain evidence="2">DSM 13744 / JCM 10971 / SI</strain>
    </source>
</reference>
<gene>
    <name evidence="1" type="ordered locus">PTH_0124</name>
</gene>
<organism evidence="1 2">
    <name type="scientific">Pelotomaculum thermopropionicum (strain DSM 13744 / JCM 10971 / SI)</name>
    <dbReference type="NCBI Taxonomy" id="370438"/>
    <lineage>
        <taxon>Bacteria</taxon>
        <taxon>Bacillati</taxon>
        <taxon>Bacillota</taxon>
        <taxon>Clostridia</taxon>
        <taxon>Eubacteriales</taxon>
        <taxon>Desulfotomaculaceae</taxon>
        <taxon>Pelotomaculum</taxon>
    </lineage>
</organism>
<evidence type="ECO:0000313" key="1">
    <source>
        <dbReference type="EMBL" id="BAF58305.1"/>
    </source>
</evidence>
<dbReference type="PIRSF" id="PIRSF011576">
    <property type="entry name" value="YabP"/>
    <property type="match status" value="1"/>
</dbReference>